<proteinExistence type="predicted"/>
<accession>A0A8D8P2V6</accession>
<reference evidence="2" key="1">
    <citation type="submission" date="2021-05" db="EMBL/GenBank/DDBJ databases">
        <authorList>
            <person name="Alioto T."/>
            <person name="Alioto T."/>
            <person name="Gomez Garrido J."/>
        </authorList>
    </citation>
    <scope>NUCLEOTIDE SEQUENCE</scope>
</reference>
<evidence type="ECO:0000256" key="1">
    <source>
        <dbReference type="SAM" id="MobiDB-lite"/>
    </source>
</evidence>
<dbReference type="EMBL" id="HBUE01318219">
    <property type="protein sequence ID" value="CAG6586773.1"/>
    <property type="molecule type" value="Transcribed_RNA"/>
</dbReference>
<dbReference type="EMBL" id="HBUE01211787">
    <property type="protein sequence ID" value="CAG6534826.1"/>
    <property type="molecule type" value="Transcribed_RNA"/>
</dbReference>
<feature type="region of interest" description="Disordered" evidence="1">
    <location>
        <begin position="1"/>
        <end position="95"/>
    </location>
</feature>
<sequence length="137" mass="14715">MAVMDSIQLAPPTARSTSTPPATTTPPCRGSSGWASCTTRCWARSSPCWPGPSSATRPAASRNPSRTDCSRRGFAPGTNPSAASTTTSTNSPRSRCRCCSRSKIRPKFTNNNDNDECMEFFVVLYFVIAVEAFPLLA</sequence>
<dbReference type="AlphaFoldDB" id="A0A8D8P2V6"/>
<name>A0A8D8P2V6_CULPI</name>
<protein>
    <submittedName>
        <fullName evidence="2">(northern house mosquito) hypothetical protein</fullName>
    </submittedName>
</protein>
<dbReference type="EMBL" id="HBUE01211788">
    <property type="protein sequence ID" value="CAG6534829.1"/>
    <property type="molecule type" value="Transcribed_RNA"/>
</dbReference>
<organism evidence="2">
    <name type="scientific">Culex pipiens</name>
    <name type="common">House mosquito</name>
    <dbReference type="NCBI Taxonomy" id="7175"/>
    <lineage>
        <taxon>Eukaryota</taxon>
        <taxon>Metazoa</taxon>
        <taxon>Ecdysozoa</taxon>
        <taxon>Arthropoda</taxon>
        <taxon>Hexapoda</taxon>
        <taxon>Insecta</taxon>
        <taxon>Pterygota</taxon>
        <taxon>Neoptera</taxon>
        <taxon>Endopterygota</taxon>
        <taxon>Diptera</taxon>
        <taxon>Nematocera</taxon>
        <taxon>Culicoidea</taxon>
        <taxon>Culicidae</taxon>
        <taxon>Culicinae</taxon>
        <taxon>Culicini</taxon>
        <taxon>Culex</taxon>
        <taxon>Culex</taxon>
    </lineage>
</organism>
<dbReference type="EMBL" id="HBUE01318220">
    <property type="protein sequence ID" value="CAG6586776.1"/>
    <property type="molecule type" value="Transcribed_RNA"/>
</dbReference>
<feature type="compositionally biased region" description="Low complexity" evidence="1">
    <location>
        <begin position="78"/>
        <end position="93"/>
    </location>
</feature>
<feature type="compositionally biased region" description="Low complexity" evidence="1">
    <location>
        <begin position="10"/>
        <end position="27"/>
    </location>
</feature>
<evidence type="ECO:0000313" key="2">
    <source>
        <dbReference type="EMBL" id="CAG6586776.1"/>
    </source>
</evidence>